<proteinExistence type="predicted"/>
<dbReference type="Proteomes" id="UP001446871">
    <property type="component" value="Unassembled WGS sequence"/>
</dbReference>
<evidence type="ECO:0000313" key="2">
    <source>
        <dbReference type="Proteomes" id="UP001446871"/>
    </source>
</evidence>
<dbReference type="Gene3D" id="1.25.40.10">
    <property type="entry name" value="Tetratricopeptide repeat domain"/>
    <property type="match status" value="1"/>
</dbReference>
<evidence type="ECO:0008006" key="3">
    <source>
        <dbReference type="Google" id="ProtNLM"/>
    </source>
</evidence>
<sequence>MHRETLGLKETVLGREHPDTLDSMNNLAELLSNMGIHNEIDQAN</sequence>
<dbReference type="Pfam" id="PF13374">
    <property type="entry name" value="TPR_10"/>
    <property type="match status" value="1"/>
</dbReference>
<organism evidence="1 2">
    <name type="scientific">Apiospora saccharicola</name>
    <dbReference type="NCBI Taxonomy" id="335842"/>
    <lineage>
        <taxon>Eukaryota</taxon>
        <taxon>Fungi</taxon>
        <taxon>Dikarya</taxon>
        <taxon>Ascomycota</taxon>
        <taxon>Pezizomycotina</taxon>
        <taxon>Sordariomycetes</taxon>
        <taxon>Xylariomycetidae</taxon>
        <taxon>Amphisphaeriales</taxon>
        <taxon>Apiosporaceae</taxon>
        <taxon>Apiospora</taxon>
    </lineage>
</organism>
<accession>A0ABR1VKY7</accession>
<comment type="caution">
    <text evidence="1">The sequence shown here is derived from an EMBL/GenBank/DDBJ whole genome shotgun (WGS) entry which is preliminary data.</text>
</comment>
<name>A0ABR1VKY7_9PEZI</name>
<keyword evidence="2" id="KW-1185">Reference proteome</keyword>
<dbReference type="EMBL" id="JAQQWM010000003">
    <property type="protein sequence ID" value="KAK8071897.1"/>
    <property type="molecule type" value="Genomic_DNA"/>
</dbReference>
<evidence type="ECO:0000313" key="1">
    <source>
        <dbReference type="EMBL" id="KAK8071897.1"/>
    </source>
</evidence>
<gene>
    <name evidence="1" type="ORF">PG996_005245</name>
</gene>
<protein>
    <recommendedName>
        <fullName evidence="3">Kinesin light chain</fullName>
    </recommendedName>
</protein>
<dbReference type="InterPro" id="IPR011990">
    <property type="entry name" value="TPR-like_helical_dom_sf"/>
</dbReference>
<reference evidence="1 2" key="1">
    <citation type="submission" date="2023-01" db="EMBL/GenBank/DDBJ databases">
        <title>Analysis of 21 Apiospora genomes using comparative genomics revels a genus with tremendous synthesis potential of carbohydrate active enzymes and secondary metabolites.</title>
        <authorList>
            <person name="Sorensen T."/>
        </authorList>
    </citation>
    <scope>NUCLEOTIDE SEQUENCE [LARGE SCALE GENOMIC DNA]</scope>
    <source>
        <strain evidence="1 2">CBS 83171</strain>
    </source>
</reference>